<evidence type="ECO:0000256" key="2">
    <source>
        <dbReference type="SAM" id="MobiDB-lite"/>
    </source>
</evidence>
<feature type="signal peptide" evidence="3">
    <location>
        <begin position="1"/>
        <end position="21"/>
    </location>
</feature>
<dbReference type="Proteomes" id="UP000739565">
    <property type="component" value="Unassembled WGS sequence"/>
</dbReference>
<dbReference type="GO" id="GO:0008933">
    <property type="term" value="F:peptidoglycan lytic transglycosylase activity"/>
    <property type="evidence" value="ECO:0007669"/>
    <property type="project" value="TreeGrafter"/>
</dbReference>
<keyword evidence="3" id="KW-0732">Signal</keyword>
<evidence type="ECO:0000259" key="4">
    <source>
        <dbReference type="Pfam" id="PF13406"/>
    </source>
</evidence>
<protein>
    <submittedName>
        <fullName evidence="5">Lytic murein transglycosylase B</fullName>
    </submittedName>
</protein>
<dbReference type="NCBIfam" id="TIGR02282">
    <property type="entry name" value="MltB"/>
    <property type="match status" value="1"/>
</dbReference>
<reference evidence="5" key="1">
    <citation type="submission" date="2021-07" db="EMBL/GenBank/DDBJ databases">
        <title>New genus and species of the family Alcaligenaceae.</title>
        <authorList>
            <person name="Hahn M.W."/>
        </authorList>
    </citation>
    <scope>NUCLEOTIDE SEQUENCE</scope>
    <source>
        <strain evidence="5">LF4-65</strain>
    </source>
</reference>
<feature type="active site" evidence="1">
    <location>
        <position position="164"/>
    </location>
</feature>
<name>A0A953N8B7_9BURK</name>
<evidence type="ECO:0000313" key="5">
    <source>
        <dbReference type="EMBL" id="MBZ1349448.1"/>
    </source>
</evidence>
<dbReference type="PANTHER" id="PTHR30163:SF9">
    <property type="entry name" value="MEMBRANE-BOUND LYTIC MUREIN TRANSGLYCOSYLASE B"/>
    <property type="match status" value="1"/>
</dbReference>
<keyword evidence="6" id="KW-1185">Reference proteome</keyword>
<dbReference type="InterPro" id="IPR011757">
    <property type="entry name" value="Lytic_transglycosylase_MltB"/>
</dbReference>
<dbReference type="PROSITE" id="PS51257">
    <property type="entry name" value="PROKAR_LIPOPROTEIN"/>
    <property type="match status" value="1"/>
</dbReference>
<dbReference type="Gene3D" id="1.10.530.10">
    <property type="match status" value="1"/>
</dbReference>
<dbReference type="AlphaFoldDB" id="A0A953N8B7"/>
<gene>
    <name evidence="5" type="primary">mltB</name>
    <name evidence="5" type="ORF">KZZ10_02215</name>
</gene>
<dbReference type="Gene3D" id="1.10.8.350">
    <property type="entry name" value="Bacterial muramidase"/>
    <property type="match status" value="1"/>
</dbReference>
<dbReference type="InterPro" id="IPR031304">
    <property type="entry name" value="SLT_2"/>
</dbReference>
<dbReference type="SUPFAM" id="SSF53955">
    <property type="entry name" value="Lysozyme-like"/>
    <property type="match status" value="1"/>
</dbReference>
<accession>A0A953N8B7</accession>
<evidence type="ECO:0000256" key="1">
    <source>
        <dbReference type="PIRSR" id="PIRSR611757-1"/>
    </source>
</evidence>
<feature type="region of interest" description="Disordered" evidence="2">
    <location>
        <begin position="23"/>
        <end position="58"/>
    </location>
</feature>
<sequence length="375" mass="39941">MYRLALLVGCAALLSACAGPARPPADANNNASANTPTSPSKPTEAGSSVSLLPPSGGYTPTTRRAAIQRFGIELAATRKLSEPAVLALLADARYSETVIRIVSPPAAGQPRAPRSWKQYRGRFVEPIRINQGRAFMEQYSTELNRASERYGVPANVIAAIIGVETLYGRSQGNFRALDALTSLAFDYPDPKRPDRAEMFRNQLADLIELDLTGRVDARSVKASYAGAIGIPQFMPGSIKRFAVSASGATQINLSSSVPDAIVSVANFLVEHGWQRGLPIFAPVILPASAGKLVDGGLKPTVDWPQLRAAGARLAPGAKEGAWTRTALGVIDLPEEAAGTVELRTATQNFFTITQYNRSYFYAASVADLAAELAKP</sequence>
<dbReference type="Pfam" id="PF13406">
    <property type="entry name" value="SLT_2"/>
    <property type="match status" value="1"/>
</dbReference>
<dbReference type="InterPro" id="IPR043426">
    <property type="entry name" value="MltB-like"/>
</dbReference>
<feature type="chain" id="PRO_5037648875" evidence="3">
    <location>
        <begin position="22"/>
        <end position="375"/>
    </location>
</feature>
<evidence type="ECO:0000313" key="6">
    <source>
        <dbReference type="Proteomes" id="UP000739565"/>
    </source>
</evidence>
<dbReference type="InterPro" id="IPR023346">
    <property type="entry name" value="Lysozyme-like_dom_sf"/>
</dbReference>
<dbReference type="GO" id="GO:0009253">
    <property type="term" value="P:peptidoglycan catabolic process"/>
    <property type="evidence" value="ECO:0007669"/>
    <property type="project" value="TreeGrafter"/>
</dbReference>
<feature type="domain" description="Transglycosylase SLT" evidence="4">
    <location>
        <begin position="64"/>
        <end position="369"/>
    </location>
</feature>
<comment type="caution">
    <text evidence="5">The sequence shown here is derived from an EMBL/GenBank/DDBJ whole genome shotgun (WGS) entry which is preliminary data.</text>
</comment>
<proteinExistence type="predicted"/>
<dbReference type="PANTHER" id="PTHR30163">
    <property type="entry name" value="MEMBRANE-BOUND LYTIC MUREIN TRANSGLYCOSYLASE B"/>
    <property type="match status" value="1"/>
</dbReference>
<dbReference type="EMBL" id="JAHXRI010000004">
    <property type="protein sequence ID" value="MBZ1349448.1"/>
    <property type="molecule type" value="Genomic_DNA"/>
</dbReference>
<organism evidence="5 6">
    <name type="scientific">Zwartia hollandica</name>
    <dbReference type="NCBI Taxonomy" id="324606"/>
    <lineage>
        <taxon>Bacteria</taxon>
        <taxon>Pseudomonadati</taxon>
        <taxon>Pseudomonadota</taxon>
        <taxon>Betaproteobacteria</taxon>
        <taxon>Burkholderiales</taxon>
        <taxon>Alcaligenaceae</taxon>
        <taxon>Zwartia</taxon>
    </lineage>
</organism>
<feature type="compositionally biased region" description="Low complexity" evidence="2">
    <location>
        <begin position="24"/>
        <end position="57"/>
    </location>
</feature>
<evidence type="ECO:0000256" key="3">
    <source>
        <dbReference type="SAM" id="SignalP"/>
    </source>
</evidence>